<dbReference type="Pfam" id="PF03349">
    <property type="entry name" value="Toluene_X"/>
    <property type="match status" value="1"/>
</dbReference>
<dbReference type="Gene3D" id="2.40.160.60">
    <property type="entry name" value="Outer membrane protein transport protein (OMPP1/FadL/TodX)"/>
    <property type="match status" value="1"/>
</dbReference>
<dbReference type="InterPro" id="IPR005017">
    <property type="entry name" value="OMPP1/FadL/TodX"/>
</dbReference>
<dbReference type="PANTHER" id="PTHR35093:SF8">
    <property type="entry name" value="OUTER MEMBRANE PROTEIN NMB0088-RELATED"/>
    <property type="match status" value="1"/>
</dbReference>
<evidence type="ECO:0000313" key="7">
    <source>
        <dbReference type="EMBL" id="MPM73133.1"/>
    </source>
</evidence>
<dbReference type="AlphaFoldDB" id="A0A645C935"/>
<organism evidence="7">
    <name type="scientific">bioreactor metagenome</name>
    <dbReference type="NCBI Taxonomy" id="1076179"/>
    <lineage>
        <taxon>unclassified sequences</taxon>
        <taxon>metagenomes</taxon>
        <taxon>ecological metagenomes</taxon>
    </lineage>
</organism>
<dbReference type="SUPFAM" id="SSF56935">
    <property type="entry name" value="Porins"/>
    <property type="match status" value="1"/>
</dbReference>
<dbReference type="GO" id="GO:0015483">
    <property type="term" value="F:long-chain fatty acid transporting porin activity"/>
    <property type="evidence" value="ECO:0007669"/>
    <property type="project" value="TreeGrafter"/>
</dbReference>
<evidence type="ECO:0000256" key="3">
    <source>
        <dbReference type="ARBA" id="ARBA00022692"/>
    </source>
</evidence>
<evidence type="ECO:0000256" key="4">
    <source>
        <dbReference type="ARBA" id="ARBA00022729"/>
    </source>
</evidence>
<keyword evidence="3" id="KW-0812">Transmembrane</keyword>
<evidence type="ECO:0000256" key="5">
    <source>
        <dbReference type="ARBA" id="ARBA00023136"/>
    </source>
</evidence>
<comment type="caution">
    <text evidence="7">The sequence shown here is derived from an EMBL/GenBank/DDBJ whole genome shotgun (WGS) entry which is preliminary data.</text>
</comment>
<evidence type="ECO:0000256" key="2">
    <source>
        <dbReference type="ARBA" id="ARBA00022452"/>
    </source>
</evidence>
<protein>
    <submittedName>
        <fullName evidence="7">Outer membrane protein P1</fullName>
    </submittedName>
</protein>
<gene>
    <name evidence="7" type="primary">ompP1_1</name>
    <name evidence="7" type="ORF">SDC9_120109</name>
</gene>
<comment type="subcellular location">
    <subcellularLocation>
        <location evidence="1">Cell outer membrane</location>
        <topology evidence="1">Multi-pass membrane protein</topology>
    </subcellularLocation>
</comment>
<keyword evidence="2" id="KW-1134">Transmembrane beta strand</keyword>
<accession>A0A645C935</accession>
<dbReference type="GO" id="GO:0009279">
    <property type="term" value="C:cell outer membrane"/>
    <property type="evidence" value="ECO:0007669"/>
    <property type="project" value="UniProtKB-SubCell"/>
</dbReference>
<keyword evidence="5" id="KW-0472">Membrane</keyword>
<sequence length="287" mass="31235">MIDFGDFELSRSLIPIGGLAPLAQAYPTLAPVINKYSTEAPVVATLEGKSKIAFGYNIGVLFTVSPKVNIGISYRSKVHMDVNEGTAALKYAGDDLKAVITQVNTAVPGTIPIPPIDKATFKATLPIPSNLNLGVSYQPTECLLLSAELQHVGWKAYDYLYINFDNAALPDITSKKNYKNTMIYRLGGAYKFSDKFTARFGAIYDTTPIDKTLYNPETPGANKFSLTTGFSYKPTAKLSLDFAFQYLNGAKTYGSVPDPRTGNPTNTFSGDYKSIAYIPSFGVSFLF</sequence>
<dbReference type="PANTHER" id="PTHR35093">
    <property type="entry name" value="OUTER MEMBRANE PROTEIN NMB0088-RELATED"/>
    <property type="match status" value="1"/>
</dbReference>
<dbReference type="EMBL" id="VSSQ01025171">
    <property type="protein sequence ID" value="MPM73133.1"/>
    <property type="molecule type" value="Genomic_DNA"/>
</dbReference>
<reference evidence="7" key="1">
    <citation type="submission" date="2019-08" db="EMBL/GenBank/DDBJ databases">
        <authorList>
            <person name="Kucharzyk K."/>
            <person name="Murdoch R.W."/>
            <person name="Higgins S."/>
            <person name="Loffler F."/>
        </authorList>
    </citation>
    <scope>NUCLEOTIDE SEQUENCE</scope>
</reference>
<keyword evidence="4" id="KW-0732">Signal</keyword>
<proteinExistence type="predicted"/>
<keyword evidence="6" id="KW-0998">Cell outer membrane</keyword>
<evidence type="ECO:0000256" key="1">
    <source>
        <dbReference type="ARBA" id="ARBA00004571"/>
    </source>
</evidence>
<evidence type="ECO:0000256" key="6">
    <source>
        <dbReference type="ARBA" id="ARBA00023237"/>
    </source>
</evidence>
<name>A0A645C935_9ZZZZ</name>